<evidence type="ECO:0000313" key="1">
    <source>
        <dbReference type="EMBL" id="KAI3717408.1"/>
    </source>
</evidence>
<reference evidence="2" key="1">
    <citation type="journal article" date="2022" name="Mol. Ecol. Resour.">
        <title>The genomes of chicory, endive, great burdock and yacon provide insights into Asteraceae palaeo-polyploidization history and plant inulin production.</title>
        <authorList>
            <person name="Fan W."/>
            <person name="Wang S."/>
            <person name="Wang H."/>
            <person name="Wang A."/>
            <person name="Jiang F."/>
            <person name="Liu H."/>
            <person name="Zhao H."/>
            <person name="Xu D."/>
            <person name="Zhang Y."/>
        </authorList>
    </citation>
    <scope>NUCLEOTIDE SEQUENCE [LARGE SCALE GENOMIC DNA]</scope>
    <source>
        <strain evidence="2">cv. Yunnan</strain>
    </source>
</reference>
<comment type="caution">
    <text evidence="1">The sequence shown here is derived from an EMBL/GenBank/DDBJ whole genome shotgun (WGS) entry which is preliminary data.</text>
</comment>
<accession>A0ACB9B740</accession>
<name>A0ACB9B740_9ASTR</name>
<gene>
    <name evidence="1" type="ORF">L1987_69000</name>
</gene>
<evidence type="ECO:0000313" key="2">
    <source>
        <dbReference type="Proteomes" id="UP001056120"/>
    </source>
</evidence>
<proteinExistence type="predicted"/>
<organism evidence="1 2">
    <name type="scientific">Smallanthus sonchifolius</name>
    <dbReference type="NCBI Taxonomy" id="185202"/>
    <lineage>
        <taxon>Eukaryota</taxon>
        <taxon>Viridiplantae</taxon>
        <taxon>Streptophyta</taxon>
        <taxon>Embryophyta</taxon>
        <taxon>Tracheophyta</taxon>
        <taxon>Spermatophyta</taxon>
        <taxon>Magnoliopsida</taxon>
        <taxon>eudicotyledons</taxon>
        <taxon>Gunneridae</taxon>
        <taxon>Pentapetalae</taxon>
        <taxon>asterids</taxon>
        <taxon>campanulids</taxon>
        <taxon>Asterales</taxon>
        <taxon>Asteraceae</taxon>
        <taxon>Asteroideae</taxon>
        <taxon>Heliantheae alliance</taxon>
        <taxon>Millerieae</taxon>
        <taxon>Smallanthus</taxon>
    </lineage>
</organism>
<dbReference type="Proteomes" id="UP001056120">
    <property type="component" value="Linkage Group LG23"/>
</dbReference>
<protein>
    <submittedName>
        <fullName evidence="1">Uncharacterized protein</fullName>
    </submittedName>
</protein>
<reference evidence="1 2" key="2">
    <citation type="journal article" date="2022" name="Mol. Ecol. Resour.">
        <title>The genomes of chicory, endive, great burdock and yacon provide insights into Asteraceae paleo-polyploidization history and plant inulin production.</title>
        <authorList>
            <person name="Fan W."/>
            <person name="Wang S."/>
            <person name="Wang H."/>
            <person name="Wang A."/>
            <person name="Jiang F."/>
            <person name="Liu H."/>
            <person name="Zhao H."/>
            <person name="Xu D."/>
            <person name="Zhang Y."/>
        </authorList>
    </citation>
    <scope>NUCLEOTIDE SEQUENCE [LARGE SCALE GENOMIC DNA]</scope>
    <source>
        <strain evidence="2">cv. Yunnan</strain>
        <tissue evidence="1">Leaves</tissue>
    </source>
</reference>
<keyword evidence="2" id="KW-1185">Reference proteome</keyword>
<dbReference type="EMBL" id="CM042040">
    <property type="protein sequence ID" value="KAI3717408.1"/>
    <property type="molecule type" value="Genomic_DNA"/>
</dbReference>
<sequence>MVWFLARVSTLHISSLKDDSSAIPADTDPTPSSSHPEQQSASTVRTSVHTTKDEQALKLLTPVLDVIVQLEQRAPVAEKYTRKRSKKTPSLLVSKA</sequence>